<dbReference type="VEuPathDB" id="CryptoDB:Vbra_2191"/>
<sequence length="442" mass="49335">MKMLISLVSFGAISPWWMALPAAGSHHTIPLPRAVNRHRAFLFRRKPRSTRKGGVEPASLQELYIAVRHGESEANVLGIISSDPSVATAQHGLSPLGEHQAHAAAKDLAEAVMGMTPKPRRVMVVSSPFRRASETAEAIVCGLERALKEDEVERGTELEMWFILDSRLRERNFGRLNGQSTKMYERVWEADAKSASHRKWGCESCEEVLSRVMRLIKCIEGESSRDDSSPADGDAVTVERVMKCSGGKVEVVHHGHSYPDCLPGSVVILVAHGDVLQIAQTAFVGISCHQHRSLDHLTQAEVRVFSRDCKAVQKRLETRDLIGVPMTTEPDEQPLWHYIPKPTIVSSDKQVRELWTRDDDVLGVSAKFSIRGKLDVYYPTELALPFRSWVTGAAIELLKLVPLWGPDREILACHIRYGDDDFRQKFGVPPWSDLMSILPLSS</sequence>
<reference evidence="2 3" key="1">
    <citation type="submission" date="2014-11" db="EMBL/GenBank/DDBJ databases">
        <authorList>
            <person name="Zhu J."/>
            <person name="Qi W."/>
            <person name="Song R."/>
        </authorList>
    </citation>
    <scope>NUCLEOTIDE SEQUENCE [LARGE SCALE GENOMIC DNA]</scope>
</reference>
<dbReference type="EMBL" id="CDMY01000361">
    <property type="protein sequence ID" value="CEM05603.1"/>
    <property type="molecule type" value="Genomic_DNA"/>
</dbReference>
<dbReference type="PANTHER" id="PTHR47821">
    <property type="entry name" value="PHOSPHOGLYCERATE MUTASE FAMILY PROTEIN"/>
    <property type="match status" value="1"/>
</dbReference>
<accession>A0A0G4F1K1</accession>
<dbReference type="Proteomes" id="UP000041254">
    <property type="component" value="Unassembled WGS sequence"/>
</dbReference>
<dbReference type="Gene3D" id="3.40.50.1240">
    <property type="entry name" value="Phosphoglycerate mutase-like"/>
    <property type="match status" value="1"/>
</dbReference>
<name>A0A0G4F1K1_VITBC</name>
<feature type="signal peptide" evidence="1">
    <location>
        <begin position="1"/>
        <end position="19"/>
    </location>
</feature>
<evidence type="ECO:0000256" key="1">
    <source>
        <dbReference type="SAM" id="SignalP"/>
    </source>
</evidence>
<dbReference type="InterPro" id="IPR029033">
    <property type="entry name" value="His_PPase_superfam"/>
</dbReference>
<evidence type="ECO:0008006" key="4">
    <source>
        <dbReference type="Google" id="ProtNLM"/>
    </source>
</evidence>
<evidence type="ECO:0000313" key="3">
    <source>
        <dbReference type="Proteomes" id="UP000041254"/>
    </source>
</evidence>
<dbReference type="InterPro" id="IPR013078">
    <property type="entry name" value="His_Pase_superF_clade-1"/>
</dbReference>
<protein>
    <recommendedName>
        <fullName evidence="4">Phosphoglycerate mutase (2,3-diphosphoglycerate-dependent)</fullName>
    </recommendedName>
</protein>
<keyword evidence="1" id="KW-0732">Signal</keyword>
<dbReference type="Pfam" id="PF00300">
    <property type="entry name" value="His_Phos_1"/>
    <property type="match status" value="1"/>
</dbReference>
<dbReference type="OrthoDB" id="354304at2759"/>
<proteinExistence type="predicted"/>
<feature type="chain" id="PRO_5005187958" description="Phosphoglycerate mutase (2,3-diphosphoglycerate-dependent)" evidence="1">
    <location>
        <begin position="20"/>
        <end position="442"/>
    </location>
</feature>
<dbReference type="PANTHER" id="PTHR47821:SF2">
    <property type="entry name" value="PHOSPHOGLYCERATE MUTASE FAMILY PROTEIN"/>
    <property type="match status" value="1"/>
</dbReference>
<dbReference type="InParanoid" id="A0A0G4F1K1"/>
<dbReference type="SMART" id="SM00855">
    <property type="entry name" value="PGAM"/>
    <property type="match status" value="1"/>
</dbReference>
<dbReference type="AlphaFoldDB" id="A0A0G4F1K1"/>
<organism evidence="2 3">
    <name type="scientific">Vitrella brassicaformis (strain CCMP3155)</name>
    <dbReference type="NCBI Taxonomy" id="1169540"/>
    <lineage>
        <taxon>Eukaryota</taxon>
        <taxon>Sar</taxon>
        <taxon>Alveolata</taxon>
        <taxon>Colpodellida</taxon>
        <taxon>Vitrellaceae</taxon>
        <taxon>Vitrella</taxon>
    </lineage>
</organism>
<evidence type="ECO:0000313" key="2">
    <source>
        <dbReference type="EMBL" id="CEM05603.1"/>
    </source>
</evidence>
<keyword evidence="3" id="KW-1185">Reference proteome</keyword>
<gene>
    <name evidence="2" type="ORF">Vbra_2191</name>
</gene>
<dbReference type="CDD" id="cd07067">
    <property type="entry name" value="HP_PGM_like"/>
    <property type="match status" value="1"/>
</dbReference>
<dbReference type="SUPFAM" id="SSF53254">
    <property type="entry name" value="Phosphoglycerate mutase-like"/>
    <property type="match status" value="1"/>
</dbReference>